<reference evidence="1" key="1">
    <citation type="submission" date="2016-03" db="EMBL/GenBank/DDBJ databases">
        <title>Updated assembly of Pseudogymnoascus destructans, the fungus causing white-nose syndrome of bats.</title>
        <authorList>
            <person name="Palmer J.M."/>
            <person name="Drees K.P."/>
            <person name="Foster J.T."/>
            <person name="Lindner D.L."/>
        </authorList>
    </citation>
    <scope>NUCLEOTIDE SEQUENCE [LARGE SCALE GENOMIC DNA]</scope>
    <source>
        <strain evidence="1">20631-21</strain>
    </source>
</reference>
<accession>A0A177A2P5</accession>
<dbReference type="PANTHER" id="PTHR10039:SF14">
    <property type="entry name" value="NACHT DOMAIN-CONTAINING PROTEIN"/>
    <property type="match status" value="1"/>
</dbReference>
<dbReference type="EMBL" id="KV441409">
    <property type="protein sequence ID" value="OAF55363.1"/>
    <property type="molecule type" value="Genomic_DNA"/>
</dbReference>
<dbReference type="AlphaFoldDB" id="A0A177A2P5"/>
<dbReference type="PANTHER" id="PTHR10039">
    <property type="entry name" value="AMELOGENIN"/>
    <property type="match status" value="1"/>
</dbReference>
<dbReference type="RefSeq" id="XP_024320663.1">
    <property type="nucleotide sequence ID" value="XM_024471871.1"/>
</dbReference>
<evidence type="ECO:0000313" key="1">
    <source>
        <dbReference type="EMBL" id="OAF55363.1"/>
    </source>
</evidence>
<dbReference type="OrthoDB" id="7464126at2759"/>
<protein>
    <submittedName>
        <fullName evidence="1">Uncharacterized protein</fullName>
    </submittedName>
</protein>
<sequence>MEELKKVPQELSKVYEHILSEVIELRNRPRTLLLMQWICLAESPLTVADIRFSMASDDAYIDERRQSCSDLKDFVGSDERMQRLITSISGGLVETIRHKHNGFVCVQHIDQPVNDGSIVQFIHQSIKDFLLSGGLKFLAQYQYTTARMTTRSHRRQSLAKATIGYTSCINYLKLEDVSIIYDSSFRYRIRGPSQPFVRYATQYWLVHAEEAEQCVR</sequence>
<organism evidence="1">
    <name type="scientific">Pseudogymnoascus destructans</name>
    <dbReference type="NCBI Taxonomy" id="655981"/>
    <lineage>
        <taxon>Eukaryota</taxon>
        <taxon>Fungi</taxon>
        <taxon>Dikarya</taxon>
        <taxon>Ascomycota</taxon>
        <taxon>Pezizomycotina</taxon>
        <taxon>Leotiomycetes</taxon>
        <taxon>Thelebolales</taxon>
        <taxon>Thelebolaceae</taxon>
        <taxon>Pseudogymnoascus</taxon>
    </lineage>
</organism>
<dbReference type="Proteomes" id="UP000077154">
    <property type="component" value="Unassembled WGS sequence"/>
</dbReference>
<dbReference type="GeneID" id="36291358"/>
<gene>
    <name evidence="1" type="ORF">VC83_08316</name>
</gene>
<proteinExistence type="predicted"/>
<name>A0A177A2P5_9PEZI</name>